<dbReference type="NCBIfam" id="NF008150">
    <property type="entry name" value="PRK10902.1"/>
    <property type="match status" value="1"/>
</dbReference>
<gene>
    <name evidence="9" type="primary">fkpA</name>
    <name evidence="9" type="ORF">RI845_02220</name>
</gene>
<dbReference type="RefSeq" id="WP_348388135.1">
    <property type="nucleotide sequence ID" value="NZ_CP134146.1"/>
</dbReference>
<protein>
    <recommendedName>
        <fullName evidence="6">Peptidyl-prolyl cis-trans isomerase</fullName>
        <ecNumber evidence="6">5.2.1.8</ecNumber>
    </recommendedName>
</protein>
<evidence type="ECO:0000256" key="6">
    <source>
        <dbReference type="RuleBase" id="RU003915"/>
    </source>
</evidence>
<feature type="domain" description="PPIase FKBP-type" evidence="8">
    <location>
        <begin position="154"/>
        <end position="239"/>
    </location>
</feature>
<comment type="catalytic activity">
    <reaction evidence="1 5 6">
        <text>[protein]-peptidylproline (omega=180) = [protein]-peptidylproline (omega=0)</text>
        <dbReference type="Rhea" id="RHEA:16237"/>
        <dbReference type="Rhea" id="RHEA-COMP:10747"/>
        <dbReference type="Rhea" id="RHEA-COMP:10748"/>
        <dbReference type="ChEBI" id="CHEBI:83833"/>
        <dbReference type="ChEBI" id="CHEBI:83834"/>
        <dbReference type="EC" id="5.2.1.8"/>
    </reaction>
</comment>
<proteinExistence type="inferred from homology"/>
<evidence type="ECO:0000256" key="2">
    <source>
        <dbReference type="ARBA" id="ARBA00006577"/>
    </source>
</evidence>
<feature type="coiled-coil region" evidence="7">
    <location>
        <begin position="81"/>
        <end position="115"/>
    </location>
</feature>
<dbReference type="InterPro" id="IPR036944">
    <property type="entry name" value="PPIase_FKBP_N_sf"/>
</dbReference>
<evidence type="ECO:0000259" key="8">
    <source>
        <dbReference type="PROSITE" id="PS50059"/>
    </source>
</evidence>
<dbReference type="PANTHER" id="PTHR43811">
    <property type="entry name" value="FKBP-TYPE PEPTIDYL-PROLYL CIS-TRANS ISOMERASE FKPA"/>
    <property type="match status" value="1"/>
</dbReference>
<dbReference type="EMBL" id="CP134146">
    <property type="protein sequence ID" value="WNC68982.1"/>
    <property type="molecule type" value="Genomic_DNA"/>
</dbReference>
<dbReference type="PROSITE" id="PS50059">
    <property type="entry name" value="FKBP_PPIASE"/>
    <property type="match status" value="1"/>
</dbReference>
<dbReference type="Pfam" id="PF00254">
    <property type="entry name" value="FKBP_C"/>
    <property type="match status" value="1"/>
</dbReference>
<evidence type="ECO:0000313" key="9">
    <source>
        <dbReference type="EMBL" id="WNC68982.1"/>
    </source>
</evidence>
<dbReference type="PROSITE" id="PS51257">
    <property type="entry name" value="PROKAR_LIPOPROTEIN"/>
    <property type="match status" value="1"/>
</dbReference>
<dbReference type="Pfam" id="PF01346">
    <property type="entry name" value="FKBP_N"/>
    <property type="match status" value="1"/>
</dbReference>
<keyword evidence="10" id="KW-1185">Reference proteome</keyword>
<keyword evidence="7" id="KW-0175">Coiled coil</keyword>
<organism evidence="9 10">
    <name type="scientific">Thalassotalea nanhaiensis</name>
    <dbReference type="NCBI Taxonomy" id="3065648"/>
    <lineage>
        <taxon>Bacteria</taxon>
        <taxon>Pseudomonadati</taxon>
        <taxon>Pseudomonadota</taxon>
        <taxon>Gammaproteobacteria</taxon>
        <taxon>Alteromonadales</taxon>
        <taxon>Colwelliaceae</taxon>
        <taxon>Thalassotalea</taxon>
    </lineage>
</organism>
<keyword evidence="4 5" id="KW-0413">Isomerase</keyword>
<dbReference type="InterPro" id="IPR001179">
    <property type="entry name" value="PPIase_FKBP_dom"/>
</dbReference>
<evidence type="ECO:0000256" key="4">
    <source>
        <dbReference type="ARBA" id="ARBA00023235"/>
    </source>
</evidence>
<dbReference type="GO" id="GO:0003755">
    <property type="term" value="F:peptidyl-prolyl cis-trans isomerase activity"/>
    <property type="evidence" value="ECO:0007669"/>
    <property type="project" value="UniProtKB-EC"/>
</dbReference>
<reference evidence="10" key="1">
    <citation type="submission" date="2023-09" db="EMBL/GenBank/DDBJ databases">
        <authorList>
            <person name="Li S."/>
            <person name="Li X."/>
            <person name="Zhang C."/>
            <person name="Zhao Z."/>
        </authorList>
    </citation>
    <scope>NUCLEOTIDE SEQUENCE [LARGE SCALE GENOMIC DNA]</scope>
    <source>
        <strain evidence="10">SQ345</strain>
    </source>
</reference>
<evidence type="ECO:0000256" key="1">
    <source>
        <dbReference type="ARBA" id="ARBA00000971"/>
    </source>
</evidence>
<evidence type="ECO:0000256" key="5">
    <source>
        <dbReference type="PROSITE-ProRule" id="PRU00277"/>
    </source>
</evidence>
<dbReference type="InterPro" id="IPR046357">
    <property type="entry name" value="PPIase_dom_sf"/>
</dbReference>
<keyword evidence="3 5" id="KW-0697">Rotamase</keyword>
<sequence length="252" mass="27111">MKFIVKPTLVAVAVMALMGCNQEAEKKAAVLETEDQKQSYALGASIGTYMNNNLTEQEKFGVVLDKELLMAGFTESLNGNAQLEQEEIQQLLMALDQKVNEKKQAQAAIENEKSLDAGKNFLAENAKVEGVQTTESGLQYQVLTAAEGAKPTATDTVKVHYTGKLIDGTTFDSSVDRGEPIEFPLNRVIKGWTEGVQLMSVGSKYKFVIPSELAYGPNGTGPIPGNATLVFEVELLDIITPAAPATEEAAAH</sequence>
<evidence type="ECO:0000256" key="3">
    <source>
        <dbReference type="ARBA" id="ARBA00023110"/>
    </source>
</evidence>
<dbReference type="Gene3D" id="1.10.287.460">
    <property type="entry name" value="Peptidyl-prolyl cis-trans isomerase, FKBP-type, N-terminal domain"/>
    <property type="match status" value="1"/>
</dbReference>
<comment type="similarity">
    <text evidence="2 6">Belongs to the FKBP-type PPIase family.</text>
</comment>
<name>A0ABY9TJR7_9GAMM</name>
<dbReference type="InterPro" id="IPR000774">
    <property type="entry name" value="PPIase_FKBP_N"/>
</dbReference>
<dbReference type="Proteomes" id="UP001248581">
    <property type="component" value="Chromosome"/>
</dbReference>
<dbReference type="EC" id="5.2.1.8" evidence="6"/>
<accession>A0ABY9TJR7</accession>
<dbReference type="PANTHER" id="PTHR43811:SF19">
    <property type="entry name" value="39 KDA FK506-BINDING NUCLEAR PROTEIN"/>
    <property type="match status" value="1"/>
</dbReference>
<evidence type="ECO:0000313" key="10">
    <source>
        <dbReference type="Proteomes" id="UP001248581"/>
    </source>
</evidence>
<dbReference type="Gene3D" id="3.10.50.40">
    <property type="match status" value="1"/>
</dbReference>
<evidence type="ECO:0000256" key="7">
    <source>
        <dbReference type="SAM" id="Coils"/>
    </source>
</evidence>
<dbReference type="SUPFAM" id="SSF54534">
    <property type="entry name" value="FKBP-like"/>
    <property type="match status" value="1"/>
</dbReference>